<dbReference type="EMBL" id="KN839025">
    <property type="protein sequence ID" value="KIJ91314.1"/>
    <property type="molecule type" value="Genomic_DNA"/>
</dbReference>
<gene>
    <name evidence="1" type="ORF">K443DRAFT_492029</name>
</gene>
<reference evidence="2" key="2">
    <citation type="submission" date="2015-01" db="EMBL/GenBank/DDBJ databases">
        <title>Evolutionary Origins and Diversification of the Mycorrhizal Mutualists.</title>
        <authorList>
            <consortium name="DOE Joint Genome Institute"/>
            <consortium name="Mycorrhizal Genomics Consortium"/>
            <person name="Kohler A."/>
            <person name="Kuo A."/>
            <person name="Nagy L.G."/>
            <person name="Floudas D."/>
            <person name="Copeland A."/>
            <person name="Barry K.W."/>
            <person name="Cichocki N."/>
            <person name="Veneault-Fourrey C."/>
            <person name="LaButti K."/>
            <person name="Lindquist E.A."/>
            <person name="Lipzen A."/>
            <person name="Lundell T."/>
            <person name="Morin E."/>
            <person name="Murat C."/>
            <person name="Riley R."/>
            <person name="Ohm R."/>
            <person name="Sun H."/>
            <person name="Tunlid A."/>
            <person name="Henrissat B."/>
            <person name="Grigoriev I.V."/>
            <person name="Hibbett D.S."/>
            <person name="Martin F."/>
        </authorList>
    </citation>
    <scope>NUCLEOTIDE SEQUENCE [LARGE SCALE GENOMIC DNA]</scope>
    <source>
        <strain evidence="2">LaAM-08-1</strain>
    </source>
</reference>
<reference evidence="1 2" key="1">
    <citation type="submission" date="2014-04" db="EMBL/GenBank/DDBJ databases">
        <authorList>
            <consortium name="DOE Joint Genome Institute"/>
            <person name="Kuo A."/>
            <person name="Kohler A."/>
            <person name="Nagy L.G."/>
            <person name="Floudas D."/>
            <person name="Copeland A."/>
            <person name="Barry K.W."/>
            <person name="Cichocki N."/>
            <person name="Veneault-Fourrey C."/>
            <person name="LaButti K."/>
            <person name="Lindquist E.A."/>
            <person name="Lipzen A."/>
            <person name="Lundell T."/>
            <person name="Morin E."/>
            <person name="Murat C."/>
            <person name="Sun H."/>
            <person name="Tunlid A."/>
            <person name="Henrissat B."/>
            <person name="Grigoriev I.V."/>
            <person name="Hibbett D.S."/>
            <person name="Martin F."/>
            <person name="Nordberg H.P."/>
            <person name="Cantor M.N."/>
            <person name="Hua S.X."/>
        </authorList>
    </citation>
    <scope>NUCLEOTIDE SEQUENCE [LARGE SCALE GENOMIC DNA]</scope>
    <source>
        <strain evidence="1 2">LaAM-08-1</strain>
    </source>
</reference>
<organism evidence="1 2">
    <name type="scientific">Laccaria amethystina LaAM-08-1</name>
    <dbReference type="NCBI Taxonomy" id="1095629"/>
    <lineage>
        <taxon>Eukaryota</taxon>
        <taxon>Fungi</taxon>
        <taxon>Dikarya</taxon>
        <taxon>Basidiomycota</taxon>
        <taxon>Agaricomycotina</taxon>
        <taxon>Agaricomycetes</taxon>
        <taxon>Agaricomycetidae</taxon>
        <taxon>Agaricales</taxon>
        <taxon>Agaricineae</taxon>
        <taxon>Hydnangiaceae</taxon>
        <taxon>Laccaria</taxon>
    </lineage>
</organism>
<dbReference type="HOGENOM" id="CLU_2574241_0_0_1"/>
<evidence type="ECO:0000313" key="1">
    <source>
        <dbReference type="EMBL" id="KIJ91314.1"/>
    </source>
</evidence>
<sequence length="81" mass="9732">MLSSPSRSSIRHRFKLIYCDLNSWRLRPSVDRPIFWLLCLLTMTSDHFFCCRGFHRFLLNCVRTEEILLRAQRVKGRGIFL</sequence>
<accession>A0A0C9WHJ7</accession>
<evidence type="ECO:0000313" key="2">
    <source>
        <dbReference type="Proteomes" id="UP000054477"/>
    </source>
</evidence>
<keyword evidence="2" id="KW-1185">Reference proteome</keyword>
<dbReference type="Proteomes" id="UP000054477">
    <property type="component" value="Unassembled WGS sequence"/>
</dbReference>
<dbReference type="AlphaFoldDB" id="A0A0C9WHJ7"/>
<name>A0A0C9WHJ7_9AGAR</name>
<proteinExistence type="predicted"/>
<protein>
    <submittedName>
        <fullName evidence="1">Uncharacterized protein</fullName>
    </submittedName>
</protein>